<protein>
    <submittedName>
        <fullName evidence="1">Uncharacterized protein</fullName>
    </submittedName>
</protein>
<organism evidence="1 2">
    <name type="scientific">Caerostris darwini</name>
    <dbReference type="NCBI Taxonomy" id="1538125"/>
    <lineage>
        <taxon>Eukaryota</taxon>
        <taxon>Metazoa</taxon>
        <taxon>Ecdysozoa</taxon>
        <taxon>Arthropoda</taxon>
        <taxon>Chelicerata</taxon>
        <taxon>Arachnida</taxon>
        <taxon>Araneae</taxon>
        <taxon>Araneomorphae</taxon>
        <taxon>Entelegynae</taxon>
        <taxon>Araneoidea</taxon>
        <taxon>Araneidae</taxon>
        <taxon>Caerostris</taxon>
    </lineage>
</organism>
<dbReference type="AlphaFoldDB" id="A0AAV4U2E0"/>
<accession>A0AAV4U2E0</accession>
<proteinExistence type="predicted"/>
<evidence type="ECO:0000313" key="2">
    <source>
        <dbReference type="Proteomes" id="UP001054837"/>
    </source>
</evidence>
<evidence type="ECO:0000313" key="1">
    <source>
        <dbReference type="EMBL" id="GIY51837.1"/>
    </source>
</evidence>
<reference evidence="1 2" key="1">
    <citation type="submission" date="2021-06" db="EMBL/GenBank/DDBJ databases">
        <title>Caerostris darwini draft genome.</title>
        <authorList>
            <person name="Kono N."/>
            <person name="Arakawa K."/>
        </authorList>
    </citation>
    <scope>NUCLEOTIDE SEQUENCE [LARGE SCALE GENOMIC DNA]</scope>
</reference>
<sequence length="132" mass="15207">MRDTTTTTNWGKRGRHQRHCFAALYVKALEQRAHHFAHVQLSSSVAQESSAVFCSQTSRMHSKNLSKRLVCSMLKVAVALLAPIDILLNCLNLVCRPWWRHVPRQLQIFSKKETFSSQGPLASWGRFWLRNC</sequence>
<comment type="caution">
    <text evidence="1">The sequence shown here is derived from an EMBL/GenBank/DDBJ whole genome shotgun (WGS) entry which is preliminary data.</text>
</comment>
<dbReference type="EMBL" id="BPLQ01010606">
    <property type="protein sequence ID" value="GIY51837.1"/>
    <property type="molecule type" value="Genomic_DNA"/>
</dbReference>
<dbReference type="Proteomes" id="UP001054837">
    <property type="component" value="Unassembled WGS sequence"/>
</dbReference>
<keyword evidence="2" id="KW-1185">Reference proteome</keyword>
<name>A0AAV4U2E0_9ARAC</name>
<gene>
    <name evidence="1" type="ORF">CDAR_477311</name>
</gene>